<dbReference type="EMBL" id="VWXC01000001">
    <property type="protein sequence ID" value="NIG17786.1"/>
    <property type="molecule type" value="Genomic_DNA"/>
</dbReference>
<dbReference type="Proteomes" id="UP001515780">
    <property type="component" value="Unassembled WGS sequence"/>
</dbReference>
<sequence>MMNKKAALALIVTAALMTGCAPRTAPIQNVSQTVGQSYTDSQMQRAIVEAGAANHWVISPAGPGVMNGKLSERGHTADIRITYAANSYRIDYVSSTNLKAGSGQIHRNYNRWIQNLNQGIQTRLAVQAVK</sequence>
<feature type="chain" id="PRO_5045932122" description="Lipoprotein" evidence="1">
    <location>
        <begin position="26"/>
        <end position="130"/>
    </location>
</feature>
<evidence type="ECO:0000313" key="2">
    <source>
        <dbReference type="EMBL" id="NIG17786.1"/>
    </source>
</evidence>
<dbReference type="RefSeq" id="WP_097119582.1">
    <property type="nucleotide sequence ID" value="NZ_VWXC01000001.1"/>
</dbReference>
<protein>
    <recommendedName>
        <fullName evidence="4">Lipoprotein</fullName>
    </recommendedName>
</protein>
<dbReference type="PROSITE" id="PS51257">
    <property type="entry name" value="PROKAR_LIPOPROTEIN"/>
    <property type="match status" value="1"/>
</dbReference>
<comment type="caution">
    <text evidence="2">The sequence shown here is derived from an EMBL/GenBank/DDBJ whole genome shotgun (WGS) entry which is preliminary data.</text>
</comment>
<evidence type="ECO:0000313" key="3">
    <source>
        <dbReference type="Proteomes" id="UP001515780"/>
    </source>
</evidence>
<reference evidence="2 3" key="1">
    <citation type="journal article" date="2019" name="bioRxiv">
        <title>Bacteria contribute to plant secondary compound degradation in a generalist herbivore system.</title>
        <authorList>
            <person name="Francoeur C.B."/>
            <person name="Khadempour L."/>
            <person name="Moreira-Soto R.D."/>
            <person name="Gotting K."/>
            <person name="Book A.J."/>
            <person name="Pinto-Tomas A.A."/>
            <person name="Keefover-Ring K."/>
            <person name="Currie C.R."/>
        </authorList>
    </citation>
    <scope>NUCLEOTIDE SEQUENCE [LARGE SCALE GENOMIC DNA]</scope>
    <source>
        <strain evidence="2">Al-1710</strain>
    </source>
</reference>
<gene>
    <name evidence="2" type="ORF">F3J37_03715</name>
</gene>
<proteinExistence type="predicted"/>
<evidence type="ECO:0008006" key="4">
    <source>
        <dbReference type="Google" id="ProtNLM"/>
    </source>
</evidence>
<keyword evidence="1" id="KW-0732">Signal</keyword>
<evidence type="ECO:0000256" key="1">
    <source>
        <dbReference type="SAM" id="SignalP"/>
    </source>
</evidence>
<feature type="signal peptide" evidence="1">
    <location>
        <begin position="1"/>
        <end position="25"/>
    </location>
</feature>
<organism evidence="2 3">
    <name type="scientific">Candidatus Pantoea communis</name>
    <dbReference type="NCBI Taxonomy" id="2608354"/>
    <lineage>
        <taxon>Bacteria</taxon>
        <taxon>Pseudomonadati</taxon>
        <taxon>Pseudomonadota</taxon>
        <taxon>Gammaproteobacteria</taxon>
        <taxon>Enterobacterales</taxon>
        <taxon>Erwiniaceae</taxon>
        <taxon>Pantoea</taxon>
    </lineage>
</organism>
<keyword evidence="3" id="KW-1185">Reference proteome</keyword>
<accession>A0ABX0RMD9</accession>
<name>A0ABX0RMD9_9GAMM</name>